<feature type="non-terminal residue" evidence="15">
    <location>
        <position position="484"/>
    </location>
</feature>
<dbReference type="SUPFAM" id="SSF51126">
    <property type="entry name" value="Pectin lyase-like"/>
    <property type="match status" value="1"/>
</dbReference>
<evidence type="ECO:0000256" key="2">
    <source>
        <dbReference type="ARBA" id="ARBA00005184"/>
    </source>
</evidence>
<dbReference type="UniPathway" id="UPA00545">
    <property type="reaction ID" value="UER00823"/>
</dbReference>
<dbReference type="InterPro" id="IPR012334">
    <property type="entry name" value="Pectin_lyas_fold"/>
</dbReference>
<sequence>ISASVKSTVSIIRNVIATATKYKGHFKEGRISRAVGDCIDLMDSTAEQLMLTLAACHNKASNDNATGDVIADMRSWLSAALINQETCLDGFGHEDCIVRRLISANLKRISSFVVEILRNIKAKKSGGGGGTCKNFKGSKENVSKQTSEKKIYPQWLKSEDMKNIESRNVATANAIVAADGTGDFSRIQDAINAAPNCSANRYVIYIKKGVYHEYVEILKNKVNIMLVGDGIDATVISGNRNYVDGWTTYRSATFAVKGEGFIARDITFENTAGAEKHQAVAFRSESDLSVLYRCAFRGFQDTLYAHSQRQFYRGCVITGTVDFIFGDAAAVFQNCQILARKGIPGQQNTITAQGRKESAESTGFIIQFCNISVDRDVVAAGTAIETYLGRPWKQYSRTIIMQSYIGGAIRAEGWLAWKGNFALNTLYYAEYDNSGPGAAVNGRVKWAGCHVLKTPKEANTFTVRYFIIGHVWLPETGVQFAAGL</sequence>
<dbReference type="PANTHER" id="PTHR31707">
    <property type="entry name" value="PECTINESTERASE"/>
    <property type="match status" value="1"/>
</dbReference>
<dbReference type="GO" id="GO:0030599">
    <property type="term" value="F:pectinesterase activity"/>
    <property type="evidence" value="ECO:0007669"/>
    <property type="project" value="UniProtKB-UniRule"/>
</dbReference>
<protein>
    <recommendedName>
        <fullName evidence="5 13">Pectinesterase</fullName>
        <ecNumber evidence="5 13">3.1.1.11</ecNumber>
    </recommendedName>
</protein>
<keyword evidence="16" id="KW-1185">Reference proteome</keyword>
<dbReference type="GO" id="GO:0004857">
    <property type="term" value="F:enzyme inhibitor activity"/>
    <property type="evidence" value="ECO:0007669"/>
    <property type="project" value="InterPro"/>
</dbReference>
<dbReference type="InterPro" id="IPR006501">
    <property type="entry name" value="Pectinesterase_inhib_dom"/>
</dbReference>
<evidence type="ECO:0000256" key="12">
    <source>
        <dbReference type="PROSITE-ProRule" id="PRU10040"/>
    </source>
</evidence>
<comment type="similarity">
    <text evidence="4">In the C-terminal section; belongs to the pectinesterase family.</text>
</comment>
<dbReference type="FunFam" id="2.160.20.10:FF:000001">
    <property type="entry name" value="Pectinesterase"/>
    <property type="match status" value="1"/>
</dbReference>
<evidence type="ECO:0000313" key="16">
    <source>
        <dbReference type="Proteomes" id="UP000015453"/>
    </source>
</evidence>
<comment type="caution">
    <text evidence="15">The sequence shown here is derived from an EMBL/GenBank/DDBJ whole genome shotgun (WGS) entry which is preliminary data.</text>
</comment>
<dbReference type="InterPro" id="IPR011050">
    <property type="entry name" value="Pectin_lyase_fold/virulence"/>
</dbReference>
<evidence type="ECO:0000256" key="8">
    <source>
        <dbReference type="ARBA" id="ARBA00022801"/>
    </source>
</evidence>
<keyword evidence="6" id="KW-0134">Cell wall</keyword>
<dbReference type="Proteomes" id="UP000015453">
    <property type="component" value="Unassembled WGS sequence"/>
</dbReference>
<dbReference type="GO" id="GO:0045490">
    <property type="term" value="P:pectin catabolic process"/>
    <property type="evidence" value="ECO:0007669"/>
    <property type="project" value="UniProtKB-UniRule"/>
</dbReference>
<dbReference type="OrthoDB" id="2019149at2759"/>
<keyword evidence="7" id="KW-0964">Secreted</keyword>
<evidence type="ECO:0000256" key="10">
    <source>
        <dbReference type="ARBA" id="ARBA00023316"/>
    </source>
</evidence>
<dbReference type="SMART" id="SM00856">
    <property type="entry name" value="PMEI"/>
    <property type="match status" value="1"/>
</dbReference>
<feature type="domain" description="Pectinesterase inhibitor" evidence="14">
    <location>
        <begin position="1"/>
        <end position="123"/>
    </location>
</feature>
<accession>S8DP70</accession>
<keyword evidence="9 13" id="KW-0063">Aspartyl esterase</keyword>
<dbReference type="InterPro" id="IPR000070">
    <property type="entry name" value="Pectinesterase_cat"/>
</dbReference>
<dbReference type="EMBL" id="AUSU01006784">
    <property type="protein sequence ID" value="EPS61512.1"/>
    <property type="molecule type" value="Genomic_DNA"/>
</dbReference>
<evidence type="ECO:0000256" key="9">
    <source>
        <dbReference type="ARBA" id="ARBA00023085"/>
    </source>
</evidence>
<evidence type="ECO:0000256" key="1">
    <source>
        <dbReference type="ARBA" id="ARBA00004191"/>
    </source>
</evidence>
<dbReference type="Gene3D" id="2.160.20.10">
    <property type="entry name" value="Single-stranded right-handed beta-helix, Pectin lyase-like"/>
    <property type="match status" value="1"/>
</dbReference>
<comment type="catalytic activity">
    <reaction evidence="11 13">
        <text>[(1-&gt;4)-alpha-D-galacturonosyl methyl ester](n) + n H2O = [(1-&gt;4)-alpha-D-galacturonosyl](n) + n methanol + n H(+)</text>
        <dbReference type="Rhea" id="RHEA:22380"/>
        <dbReference type="Rhea" id="RHEA-COMP:14570"/>
        <dbReference type="Rhea" id="RHEA-COMP:14573"/>
        <dbReference type="ChEBI" id="CHEBI:15377"/>
        <dbReference type="ChEBI" id="CHEBI:15378"/>
        <dbReference type="ChEBI" id="CHEBI:17790"/>
        <dbReference type="ChEBI" id="CHEBI:140522"/>
        <dbReference type="ChEBI" id="CHEBI:140523"/>
        <dbReference type="EC" id="3.1.1.11"/>
    </reaction>
</comment>
<dbReference type="InterPro" id="IPR035513">
    <property type="entry name" value="Invertase/methylesterase_inhib"/>
</dbReference>
<evidence type="ECO:0000256" key="13">
    <source>
        <dbReference type="RuleBase" id="RU000589"/>
    </source>
</evidence>
<name>S8DP70_9LAMI</name>
<evidence type="ECO:0000256" key="11">
    <source>
        <dbReference type="ARBA" id="ARBA00047928"/>
    </source>
</evidence>
<comment type="subcellular location">
    <subcellularLocation>
        <location evidence="1">Secreted</location>
        <location evidence="1">Cell wall</location>
    </subcellularLocation>
</comment>
<evidence type="ECO:0000259" key="14">
    <source>
        <dbReference type="SMART" id="SM00856"/>
    </source>
</evidence>
<organism evidence="15 16">
    <name type="scientific">Genlisea aurea</name>
    <dbReference type="NCBI Taxonomy" id="192259"/>
    <lineage>
        <taxon>Eukaryota</taxon>
        <taxon>Viridiplantae</taxon>
        <taxon>Streptophyta</taxon>
        <taxon>Embryophyta</taxon>
        <taxon>Tracheophyta</taxon>
        <taxon>Spermatophyta</taxon>
        <taxon>Magnoliopsida</taxon>
        <taxon>eudicotyledons</taxon>
        <taxon>Gunneridae</taxon>
        <taxon>Pentapetalae</taxon>
        <taxon>asterids</taxon>
        <taxon>lamiids</taxon>
        <taxon>Lamiales</taxon>
        <taxon>Lentibulariaceae</taxon>
        <taxon>Genlisea</taxon>
    </lineage>
</organism>
<gene>
    <name evidence="15" type="ORF">M569_13284</name>
</gene>
<dbReference type="Gene3D" id="1.20.140.40">
    <property type="entry name" value="Invertase/pectin methylesterase inhibitor family protein"/>
    <property type="match status" value="1"/>
</dbReference>
<keyword evidence="10" id="KW-0961">Cell wall biogenesis/degradation</keyword>
<proteinExistence type="inferred from homology"/>
<keyword evidence="8 13" id="KW-0378">Hydrolase</keyword>
<evidence type="ECO:0000256" key="3">
    <source>
        <dbReference type="ARBA" id="ARBA00006027"/>
    </source>
</evidence>
<comment type="similarity">
    <text evidence="3">In the N-terminal section; belongs to the PMEI family.</text>
</comment>
<dbReference type="PROSITE" id="PS00503">
    <property type="entry name" value="PECTINESTERASE_2"/>
    <property type="match status" value="1"/>
</dbReference>
<evidence type="ECO:0000256" key="4">
    <source>
        <dbReference type="ARBA" id="ARBA00007786"/>
    </source>
</evidence>
<dbReference type="EC" id="3.1.1.11" evidence="5 13"/>
<reference evidence="15 16" key="1">
    <citation type="journal article" date="2013" name="BMC Genomics">
        <title>The miniature genome of a carnivorous plant Genlisea aurea contains a low number of genes and short non-coding sequences.</title>
        <authorList>
            <person name="Leushkin E.V."/>
            <person name="Sutormin R.A."/>
            <person name="Nabieva E.R."/>
            <person name="Penin A.A."/>
            <person name="Kondrashov A.S."/>
            <person name="Logacheva M.D."/>
        </authorList>
    </citation>
    <scope>NUCLEOTIDE SEQUENCE [LARGE SCALE GENOMIC DNA]</scope>
</reference>
<dbReference type="Pfam" id="PF04043">
    <property type="entry name" value="PMEI"/>
    <property type="match status" value="1"/>
</dbReference>
<comment type="pathway">
    <text evidence="2 13">Glycan metabolism; pectin degradation; 2-dehydro-3-deoxy-D-gluconate from pectin: step 1/5.</text>
</comment>
<dbReference type="GO" id="GO:0042545">
    <property type="term" value="P:cell wall modification"/>
    <property type="evidence" value="ECO:0007669"/>
    <property type="project" value="UniProtKB-UniRule"/>
</dbReference>
<feature type="non-terminal residue" evidence="15">
    <location>
        <position position="1"/>
    </location>
</feature>
<dbReference type="Pfam" id="PF01095">
    <property type="entry name" value="Pectinesterase"/>
    <property type="match status" value="1"/>
</dbReference>
<evidence type="ECO:0000256" key="6">
    <source>
        <dbReference type="ARBA" id="ARBA00022512"/>
    </source>
</evidence>
<evidence type="ECO:0000313" key="15">
    <source>
        <dbReference type="EMBL" id="EPS61512.1"/>
    </source>
</evidence>
<feature type="active site" evidence="12">
    <location>
        <position position="322"/>
    </location>
</feature>
<dbReference type="SUPFAM" id="SSF101148">
    <property type="entry name" value="Plant invertase/pectin methylesterase inhibitor"/>
    <property type="match status" value="1"/>
</dbReference>
<evidence type="ECO:0000256" key="5">
    <source>
        <dbReference type="ARBA" id="ARBA00013229"/>
    </source>
</evidence>
<evidence type="ECO:0000256" key="7">
    <source>
        <dbReference type="ARBA" id="ARBA00022525"/>
    </source>
</evidence>
<dbReference type="AlphaFoldDB" id="S8DP70"/>
<dbReference type="InterPro" id="IPR033131">
    <property type="entry name" value="Pectinesterase_Asp_AS"/>
</dbReference>